<feature type="chain" id="PRO_5025389138" description="Extracellular membrane protein CFEM domain-containing protein" evidence="1">
    <location>
        <begin position="18"/>
        <end position="69"/>
    </location>
</feature>
<feature type="signal peptide" evidence="1">
    <location>
        <begin position="1"/>
        <end position="17"/>
    </location>
</feature>
<evidence type="ECO:0000313" key="2">
    <source>
        <dbReference type="EMBL" id="KAF1998498.1"/>
    </source>
</evidence>
<dbReference type="EMBL" id="ML977603">
    <property type="protein sequence ID" value="KAF1998498.1"/>
    <property type="molecule type" value="Genomic_DNA"/>
</dbReference>
<name>A0A6A5WBJ4_9PLEO</name>
<dbReference type="OrthoDB" id="5194348at2759"/>
<protein>
    <recommendedName>
        <fullName evidence="4">Extracellular membrane protein CFEM domain-containing protein</fullName>
    </recommendedName>
</protein>
<dbReference type="AlphaFoldDB" id="A0A6A5WBJ4"/>
<accession>A0A6A5WBJ4</accession>
<proteinExistence type="predicted"/>
<sequence>MKLPLTLIPLLLSLAVAQQAAVCTRELARTDECADVINANACYNQGRFANTQSLQCIDGKDNTERAAKA</sequence>
<dbReference type="Proteomes" id="UP000799779">
    <property type="component" value="Unassembled WGS sequence"/>
</dbReference>
<keyword evidence="1" id="KW-0732">Signal</keyword>
<evidence type="ECO:0008006" key="4">
    <source>
        <dbReference type="Google" id="ProtNLM"/>
    </source>
</evidence>
<evidence type="ECO:0000313" key="3">
    <source>
        <dbReference type="Proteomes" id="UP000799779"/>
    </source>
</evidence>
<keyword evidence="3" id="KW-1185">Reference proteome</keyword>
<gene>
    <name evidence="2" type="ORF">P154DRAFT_439064</name>
</gene>
<organism evidence="2 3">
    <name type="scientific">Amniculicola lignicola CBS 123094</name>
    <dbReference type="NCBI Taxonomy" id="1392246"/>
    <lineage>
        <taxon>Eukaryota</taxon>
        <taxon>Fungi</taxon>
        <taxon>Dikarya</taxon>
        <taxon>Ascomycota</taxon>
        <taxon>Pezizomycotina</taxon>
        <taxon>Dothideomycetes</taxon>
        <taxon>Pleosporomycetidae</taxon>
        <taxon>Pleosporales</taxon>
        <taxon>Amniculicolaceae</taxon>
        <taxon>Amniculicola</taxon>
    </lineage>
</organism>
<evidence type="ECO:0000256" key="1">
    <source>
        <dbReference type="SAM" id="SignalP"/>
    </source>
</evidence>
<reference evidence="2" key="1">
    <citation type="journal article" date="2020" name="Stud. Mycol.">
        <title>101 Dothideomycetes genomes: a test case for predicting lifestyles and emergence of pathogens.</title>
        <authorList>
            <person name="Haridas S."/>
            <person name="Albert R."/>
            <person name="Binder M."/>
            <person name="Bloem J."/>
            <person name="Labutti K."/>
            <person name="Salamov A."/>
            <person name="Andreopoulos B."/>
            <person name="Baker S."/>
            <person name="Barry K."/>
            <person name="Bills G."/>
            <person name="Bluhm B."/>
            <person name="Cannon C."/>
            <person name="Castanera R."/>
            <person name="Culley D."/>
            <person name="Daum C."/>
            <person name="Ezra D."/>
            <person name="Gonzalez J."/>
            <person name="Henrissat B."/>
            <person name="Kuo A."/>
            <person name="Liang C."/>
            <person name="Lipzen A."/>
            <person name="Lutzoni F."/>
            <person name="Magnuson J."/>
            <person name="Mondo S."/>
            <person name="Nolan M."/>
            <person name="Ohm R."/>
            <person name="Pangilinan J."/>
            <person name="Park H.-J."/>
            <person name="Ramirez L."/>
            <person name="Alfaro M."/>
            <person name="Sun H."/>
            <person name="Tritt A."/>
            <person name="Yoshinaga Y."/>
            <person name="Zwiers L.-H."/>
            <person name="Turgeon B."/>
            <person name="Goodwin S."/>
            <person name="Spatafora J."/>
            <person name="Crous P."/>
            <person name="Grigoriev I."/>
        </authorList>
    </citation>
    <scope>NUCLEOTIDE SEQUENCE</scope>
    <source>
        <strain evidence="2">CBS 123094</strain>
    </source>
</reference>